<dbReference type="InterPro" id="IPR038109">
    <property type="entry name" value="DNA_bind_recomb_sf"/>
</dbReference>
<gene>
    <name evidence="4" type="ORF">SAMN04489735_1006127</name>
</gene>
<dbReference type="GO" id="GO:0003677">
    <property type="term" value="F:DNA binding"/>
    <property type="evidence" value="ECO:0007669"/>
    <property type="project" value="InterPro"/>
</dbReference>
<dbReference type="RefSeq" id="WP_091260135.1">
    <property type="nucleotide sequence ID" value="NZ_FNDE01000006.1"/>
</dbReference>
<proteinExistence type="predicted"/>
<dbReference type="Pfam" id="PF13408">
    <property type="entry name" value="Zn_ribbon_recom"/>
    <property type="match status" value="1"/>
</dbReference>
<evidence type="ECO:0000259" key="3">
    <source>
        <dbReference type="PROSITE" id="PS51737"/>
    </source>
</evidence>
<feature type="domain" description="Resolvase/invertase-type recombinase catalytic" evidence="2">
    <location>
        <begin position="10"/>
        <end position="162"/>
    </location>
</feature>
<dbReference type="EMBL" id="FNDE01000006">
    <property type="protein sequence ID" value="SDG95394.1"/>
    <property type="molecule type" value="Genomic_DNA"/>
</dbReference>
<dbReference type="OrthoDB" id="65783at2"/>
<dbReference type="AlphaFoldDB" id="A0A1G7YG88"/>
<organism evidence="4 5">
    <name type="scientific">Aneurinibacillus thermoaerophilus</name>
    <dbReference type="NCBI Taxonomy" id="143495"/>
    <lineage>
        <taxon>Bacteria</taxon>
        <taxon>Bacillati</taxon>
        <taxon>Bacillota</taxon>
        <taxon>Bacilli</taxon>
        <taxon>Bacillales</taxon>
        <taxon>Paenibacillaceae</taxon>
        <taxon>Aneurinibacillus group</taxon>
        <taxon>Aneurinibacillus</taxon>
    </lineage>
</organism>
<dbReference type="InterPro" id="IPR006119">
    <property type="entry name" value="Resolv_N"/>
</dbReference>
<dbReference type="PROSITE" id="PS51737">
    <property type="entry name" value="RECOMBINASE_DNA_BIND"/>
    <property type="match status" value="1"/>
</dbReference>
<dbReference type="PROSITE" id="PS51736">
    <property type="entry name" value="RECOMBINASES_3"/>
    <property type="match status" value="1"/>
</dbReference>
<evidence type="ECO:0000259" key="2">
    <source>
        <dbReference type="PROSITE" id="PS51736"/>
    </source>
</evidence>
<dbReference type="InterPro" id="IPR025827">
    <property type="entry name" value="Zn_ribbon_recom_dom"/>
</dbReference>
<dbReference type="PANTHER" id="PTHR30461">
    <property type="entry name" value="DNA-INVERTASE FROM LAMBDOID PROPHAGE"/>
    <property type="match status" value="1"/>
</dbReference>
<feature type="coiled-coil region" evidence="1">
    <location>
        <begin position="353"/>
        <end position="458"/>
    </location>
</feature>
<evidence type="ECO:0000313" key="4">
    <source>
        <dbReference type="EMBL" id="SDG95394.1"/>
    </source>
</evidence>
<dbReference type="Pfam" id="PF00239">
    <property type="entry name" value="Resolvase"/>
    <property type="match status" value="1"/>
</dbReference>
<dbReference type="Gene3D" id="3.90.1750.20">
    <property type="entry name" value="Putative Large Serine Recombinase, Chain B, Domain 2"/>
    <property type="match status" value="1"/>
</dbReference>
<dbReference type="GO" id="GO:0000150">
    <property type="term" value="F:DNA strand exchange activity"/>
    <property type="evidence" value="ECO:0007669"/>
    <property type="project" value="InterPro"/>
</dbReference>
<dbReference type="InterPro" id="IPR050639">
    <property type="entry name" value="SSR_resolvase"/>
</dbReference>
<accession>A0A1G7YG88</accession>
<evidence type="ECO:0000256" key="1">
    <source>
        <dbReference type="SAM" id="Coils"/>
    </source>
</evidence>
<feature type="domain" description="Recombinase" evidence="3">
    <location>
        <begin position="170"/>
        <end position="294"/>
    </location>
</feature>
<dbReference type="InterPro" id="IPR011109">
    <property type="entry name" value="DNA_bind_recombinase_dom"/>
</dbReference>
<reference evidence="4 5" key="1">
    <citation type="submission" date="2016-10" db="EMBL/GenBank/DDBJ databases">
        <authorList>
            <person name="de Groot N.N."/>
        </authorList>
    </citation>
    <scope>NUCLEOTIDE SEQUENCE [LARGE SCALE GENOMIC DNA]</scope>
    <source>
        <strain evidence="4 5">L 420-91</strain>
    </source>
</reference>
<sequence>MREFPKDLNHVAMYLRKSRADIEAEMRGEAETLSKHKKALLELAYKNRYNVIKIYEEIVSGERIADRPEVIKLLTEVEDGVYDAVLCMDIDRLGRGDMRDQGTIIAAFKESKTLIITPQKSYDLEDEFDEEYSEFEAFIARRELKIINKRLQRGRLASVKEGKYIGTKPPYGYDRGKDLILIPNEKEAEIVRLIFHWYVNEKIGTCRISRRLNEMKILSPAGKQWSPYSVAAILKNEVYIGRMQWRKTYRNKKKGSGYIRPREEWVDVEGKHKPLVSKEMFQQAQRNLQNKTVVPNRTGLKITNPLAGLVRCGFCGAAMVKRPYVHQAPHIRCSNVNCRNKGTRFEYVERAVLNELEKWLKEYVVNMEQVEKEVSVSTEVLPAISETVIQELEKQLIELEKQKNNLHDLLELGIYDVDTYLERNQNIMARIVDTKEALKNAKEEMARIHEQEATKENLLPCIRHIIEAYHRTDDIEKKNDLLKQIIKKVIYTKEKHQRGDNFSLEIFIFLPK</sequence>
<dbReference type="Pfam" id="PF07508">
    <property type="entry name" value="Recombinase"/>
    <property type="match status" value="1"/>
</dbReference>
<dbReference type="InterPro" id="IPR036162">
    <property type="entry name" value="Resolvase-like_N_sf"/>
</dbReference>
<name>A0A1G7YG88_ANETH</name>
<dbReference type="CDD" id="cd00338">
    <property type="entry name" value="Ser_Recombinase"/>
    <property type="match status" value="1"/>
</dbReference>
<dbReference type="SUPFAM" id="SSF53041">
    <property type="entry name" value="Resolvase-like"/>
    <property type="match status" value="1"/>
</dbReference>
<dbReference type="SMART" id="SM00857">
    <property type="entry name" value="Resolvase"/>
    <property type="match status" value="1"/>
</dbReference>
<protein>
    <submittedName>
        <fullName evidence="4">Site-specific DNA recombinase</fullName>
    </submittedName>
</protein>
<dbReference type="Proteomes" id="UP000198956">
    <property type="component" value="Unassembled WGS sequence"/>
</dbReference>
<evidence type="ECO:0000313" key="5">
    <source>
        <dbReference type="Proteomes" id="UP000198956"/>
    </source>
</evidence>
<dbReference type="PANTHER" id="PTHR30461:SF23">
    <property type="entry name" value="DNA RECOMBINASE-RELATED"/>
    <property type="match status" value="1"/>
</dbReference>
<dbReference type="Gene3D" id="3.40.50.1390">
    <property type="entry name" value="Resolvase, N-terminal catalytic domain"/>
    <property type="match status" value="1"/>
</dbReference>
<keyword evidence="1" id="KW-0175">Coiled coil</keyword>